<name>A0A6P6SX55_COFAR</name>
<keyword evidence="1" id="KW-0175">Coiled coil</keyword>
<evidence type="ECO:0000313" key="3">
    <source>
        <dbReference type="Proteomes" id="UP001652660"/>
    </source>
</evidence>
<sequence length="326" mass="36694">MTTAGGNADGKLRWRLSLTFCSLCVEQMEGEEVLRTVECLRGRLLAERAASRNAKQEADLMATKLIELEARLQEETKSRNRAEKRLKFLVKKLESMEIFYVSDESEQSSFVDKCEISSASSAASTSTKTEDKEAYANPDYKIQNIQESTENSAKSWSTVASQDLDQNVSKVSSSASESRQTPVADEEEIHSHPEPTSRKFETGELREKELSPTKICQNSSVEEPHSAKSRDCVSSQNDNKMNMENDSLKLSNKEEELFLNGEIDEEQDHFVDDSMALVPVDLPNKPSQKIDPAALDSTVKEVLNSLRRAKERLQTSMERRRMIKVG</sequence>
<dbReference type="PANTHER" id="PTHR33701">
    <property type="entry name" value="TRANSMEMBRANE PROTEIN"/>
    <property type="match status" value="1"/>
</dbReference>
<feature type="region of interest" description="Disordered" evidence="2">
    <location>
        <begin position="167"/>
        <end position="243"/>
    </location>
</feature>
<evidence type="ECO:0000256" key="1">
    <source>
        <dbReference type="SAM" id="Coils"/>
    </source>
</evidence>
<dbReference type="AlphaFoldDB" id="A0A6P6SX55"/>
<dbReference type="PANTHER" id="PTHR33701:SF2">
    <property type="entry name" value="TRANSMEMBRANE PROTEIN"/>
    <property type="match status" value="1"/>
</dbReference>
<evidence type="ECO:0000313" key="4">
    <source>
        <dbReference type="RefSeq" id="XP_027070397.2"/>
    </source>
</evidence>
<reference evidence="4 5" key="2">
    <citation type="submission" date="2025-05" db="UniProtKB">
        <authorList>
            <consortium name="RefSeq"/>
        </authorList>
    </citation>
    <scope>IDENTIFICATION</scope>
    <source>
        <tissue evidence="4 5">Leaves</tissue>
    </source>
</reference>
<organism evidence="3 4">
    <name type="scientific">Coffea arabica</name>
    <name type="common">Arabian coffee</name>
    <dbReference type="NCBI Taxonomy" id="13443"/>
    <lineage>
        <taxon>Eukaryota</taxon>
        <taxon>Viridiplantae</taxon>
        <taxon>Streptophyta</taxon>
        <taxon>Embryophyta</taxon>
        <taxon>Tracheophyta</taxon>
        <taxon>Spermatophyta</taxon>
        <taxon>Magnoliopsida</taxon>
        <taxon>eudicotyledons</taxon>
        <taxon>Gunneridae</taxon>
        <taxon>Pentapetalae</taxon>
        <taxon>asterids</taxon>
        <taxon>lamiids</taxon>
        <taxon>Gentianales</taxon>
        <taxon>Rubiaceae</taxon>
        <taxon>Ixoroideae</taxon>
        <taxon>Gardenieae complex</taxon>
        <taxon>Bertiereae - Coffeeae clade</taxon>
        <taxon>Coffeeae</taxon>
        <taxon>Coffea</taxon>
    </lineage>
</organism>
<dbReference type="OrthoDB" id="1939750at2759"/>
<gene>
    <name evidence="4 5" type="primary">LOC113695481</name>
</gene>
<feature type="compositionally biased region" description="Low complexity" evidence="2">
    <location>
        <begin position="169"/>
        <end position="178"/>
    </location>
</feature>
<dbReference type="GeneID" id="113695481"/>
<dbReference type="Proteomes" id="UP001652660">
    <property type="component" value="Chromosome 6c"/>
</dbReference>
<protein>
    <submittedName>
        <fullName evidence="4 5">Uncharacterized protein isoform X1</fullName>
    </submittedName>
</protein>
<dbReference type="RefSeq" id="XP_071908167.1">
    <property type="nucleotide sequence ID" value="XM_072052066.1"/>
</dbReference>
<dbReference type="RefSeq" id="XP_027070397.2">
    <property type="nucleotide sequence ID" value="XM_027214596.2"/>
</dbReference>
<reference evidence="3" key="1">
    <citation type="journal article" date="2025" name="Foods">
        <title>Unveiling the Microbial Signatures of Arabica Coffee Cherries: Insights into Ripeness Specific Diversity, Functional Traits, and Implications for Quality and Safety.</title>
        <authorList>
            <consortium name="RefSeq"/>
            <person name="Tenea G.N."/>
            <person name="Cifuentes V."/>
            <person name="Reyes P."/>
            <person name="Cevallos-Vallejos M."/>
        </authorList>
    </citation>
    <scope>NUCLEOTIDE SEQUENCE [LARGE SCALE GENOMIC DNA]</scope>
</reference>
<accession>A0A6P6SX55</accession>
<proteinExistence type="predicted"/>
<keyword evidence="3" id="KW-1185">Reference proteome</keyword>
<evidence type="ECO:0000313" key="5">
    <source>
        <dbReference type="RefSeq" id="XP_071908167.1"/>
    </source>
</evidence>
<feature type="compositionally biased region" description="Basic and acidic residues" evidence="2">
    <location>
        <begin position="189"/>
        <end position="211"/>
    </location>
</feature>
<feature type="coiled-coil region" evidence="1">
    <location>
        <begin position="51"/>
        <end position="92"/>
    </location>
</feature>
<feature type="compositionally biased region" description="Basic and acidic residues" evidence="2">
    <location>
        <begin position="222"/>
        <end position="231"/>
    </location>
</feature>
<evidence type="ECO:0000256" key="2">
    <source>
        <dbReference type="SAM" id="MobiDB-lite"/>
    </source>
</evidence>